<dbReference type="EMBL" id="CAJZBQ010000052">
    <property type="protein sequence ID" value="CAG9331081.1"/>
    <property type="molecule type" value="Genomic_DNA"/>
</dbReference>
<dbReference type="Proteomes" id="UP001162131">
    <property type="component" value="Unassembled WGS sequence"/>
</dbReference>
<organism evidence="1 2">
    <name type="scientific">Blepharisma stoltei</name>
    <dbReference type="NCBI Taxonomy" id="1481888"/>
    <lineage>
        <taxon>Eukaryota</taxon>
        <taxon>Sar</taxon>
        <taxon>Alveolata</taxon>
        <taxon>Ciliophora</taxon>
        <taxon>Postciliodesmatophora</taxon>
        <taxon>Heterotrichea</taxon>
        <taxon>Heterotrichida</taxon>
        <taxon>Blepharismidae</taxon>
        <taxon>Blepharisma</taxon>
    </lineage>
</organism>
<dbReference type="AlphaFoldDB" id="A0AAU9JXJ7"/>
<comment type="caution">
    <text evidence="1">The sequence shown here is derived from an EMBL/GenBank/DDBJ whole genome shotgun (WGS) entry which is preliminary data.</text>
</comment>
<proteinExistence type="predicted"/>
<evidence type="ECO:0000313" key="2">
    <source>
        <dbReference type="Proteomes" id="UP001162131"/>
    </source>
</evidence>
<name>A0AAU9JXJ7_9CILI</name>
<accession>A0AAU9JXJ7</accession>
<gene>
    <name evidence="1" type="ORF">BSTOLATCC_MIC52487</name>
</gene>
<evidence type="ECO:0000313" key="1">
    <source>
        <dbReference type="EMBL" id="CAG9331081.1"/>
    </source>
</evidence>
<sequence>MTIPQRALKFSENSWENLCKITQYKERVTTYDRLSEFYQNKELPTYFQVYNISTKKEIYDVSLLPVSLDDSTSFV</sequence>
<protein>
    <submittedName>
        <fullName evidence="1">Uncharacterized protein</fullName>
    </submittedName>
</protein>
<keyword evidence="2" id="KW-1185">Reference proteome</keyword>
<reference evidence="1" key="1">
    <citation type="submission" date="2021-09" db="EMBL/GenBank/DDBJ databases">
        <authorList>
            <consortium name="AG Swart"/>
            <person name="Singh M."/>
            <person name="Singh A."/>
            <person name="Seah K."/>
            <person name="Emmerich C."/>
        </authorList>
    </citation>
    <scope>NUCLEOTIDE SEQUENCE</scope>
    <source>
        <strain evidence="1">ATCC30299</strain>
    </source>
</reference>